<evidence type="ECO:0000313" key="2">
    <source>
        <dbReference type="Proteomes" id="UP001057402"/>
    </source>
</evidence>
<evidence type="ECO:0000313" key="1">
    <source>
        <dbReference type="EMBL" id="KAI4372867.1"/>
    </source>
</evidence>
<sequence>MIGNSNNWSPHPPLQGGGVGGGGEAPVSEAVDWRGQFSPGSRKKIVNKIMETLKKHLPVSGPGGLNELKKIAVMFEERTYQVAANQPDYLKRISLKMLTMEAKSQNTIPNATTSNSNISISKPSDNGILPQMSNTGQQLSNPLATNQSQPHQQLLVQDIQNNAPSGWDQTSGNLSSKLLPVSGLNQSSLPAVVRQNTNTACSQNSLGNTTGQDQPPLQQSQLNSQQNTMGDSMQQPQQQLQSRLPSQQSNLPNLWQQQLLSHQNNLSNVHQQPLVTGLHQQQQLLGSNALQVGQHAVRLLEQSKPQVPPQIQSGGTNLVSQGQQLQPMAVQQQLNSRMQQSPAQLQSQHRSQSPNSLLQQQNAIDQQKQLYQSERTLSDAPSILVGSTGQARKGNAGDWREEAYQKLQVMKGSYLLDLTEMNQKIGLKLQQHDSLPQQPKPEQLDKMKQFKTMLEQVITILQMPKSDISITLKENMGLYEKQILNFLNMHRPRKPAALRPGQPRAHQMVQPQQSQPQIAQMQSHGNQINPQSHDSLVTMQQSNIANSQHNSLSSTSGVSGAQQSIMNSLQSNSGIESGRGKAVGSITQVAMQNSLSVPQQVSKSTMSHRSGVSMLESSVNGIQPNSDMVEHQHLKQQPEQLIIQMHQDKHQIQQRQLQQWHMQQQQQQEAKQIQQQLLPAQLMAHQKVSLHQMSDGNDRKMRPGLGVHPVNQCMNYPHQQWKPGSLFPLSSPHLLQAVSQIPSLSSPQIDQQNILSSLAKAGTPLQSANSPFLVPSPSTPLAPSPMLGDLEKPISAVSSLLSVGNFGHQASLATSHAAPSLAIGTPGISASPLLADFSCTDGAHGNATAAISSKSTATDQPIERLMTAVKALSAQALSAGVNDIGSVVIMVDRITGSAPGYGSRAAVGQDLVAISKCRLEAKNFQAQDGAPGIRKMKRFTSAMPLSIASSTGSVEDEFLQFAGMESSELDSTATSAVKRPRTETNHILLEEIRYINQRLIDTVIDISEEDVDPSSAAAAVAEGGGVIVKCSYNAVSLSPDLKSHYESGQMSRIQPLCLLVPANYPDCSPLLLDKFPLEVSEEYEDLYAKTKSRFSISLRNLSQPMSLKEIARTWDKCARGVILEYAQQLGGGSFSSKYGNWESCLTA</sequence>
<name>A0ACB9R1G8_9MYRT</name>
<protein>
    <submittedName>
        <fullName evidence="1">Uncharacterized protein</fullName>
    </submittedName>
</protein>
<reference evidence="2" key="1">
    <citation type="journal article" date="2023" name="Front. Plant Sci.">
        <title>Chromosomal-level genome assembly of Melastoma candidum provides insights into trichome evolution.</title>
        <authorList>
            <person name="Zhong Y."/>
            <person name="Wu W."/>
            <person name="Sun C."/>
            <person name="Zou P."/>
            <person name="Liu Y."/>
            <person name="Dai S."/>
            <person name="Zhou R."/>
        </authorList>
    </citation>
    <scope>NUCLEOTIDE SEQUENCE [LARGE SCALE GENOMIC DNA]</scope>
</reference>
<proteinExistence type="predicted"/>
<dbReference type="Proteomes" id="UP001057402">
    <property type="component" value="Chromosome 4"/>
</dbReference>
<keyword evidence="2" id="KW-1185">Reference proteome</keyword>
<dbReference type="EMBL" id="CM042883">
    <property type="protein sequence ID" value="KAI4372867.1"/>
    <property type="molecule type" value="Genomic_DNA"/>
</dbReference>
<accession>A0ACB9R1G8</accession>
<organism evidence="1 2">
    <name type="scientific">Melastoma candidum</name>
    <dbReference type="NCBI Taxonomy" id="119954"/>
    <lineage>
        <taxon>Eukaryota</taxon>
        <taxon>Viridiplantae</taxon>
        <taxon>Streptophyta</taxon>
        <taxon>Embryophyta</taxon>
        <taxon>Tracheophyta</taxon>
        <taxon>Spermatophyta</taxon>
        <taxon>Magnoliopsida</taxon>
        <taxon>eudicotyledons</taxon>
        <taxon>Gunneridae</taxon>
        <taxon>Pentapetalae</taxon>
        <taxon>rosids</taxon>
        <taxon>malvids</taxon>
        <taxon>Myrtales</taxon>
        <taxon>Melastomataceae</taxon>
        <taxon>Melastomatoideae</taxon>
        <taxon>Melastomateae</taxon>
        <taxon>Melastoma</taxon>
    </lineage>
</organism>
<comment type="caution">
    <text evidence="1">The sequence shown here is derived from an EMBL/GenBank/DDBJ whole genome shotgun (WGS) entry which is preliminary data.</text>
</comment>
<gene>
    <name evidence="1" type="ORF">MLD38_011051</name>
</gene>